<dbReference type="KEGG" id="dpa:109546911"/>
<dbReference type="PANTHER" id="PTHR11008:SF9">
    <property type="entry name" value="PROTEIN TAKEOUT-LIKE PROTEIN"/>
    <property type="match status" value="1"/>
</dbReference>
<reference evidence="2" key="2">
    <citation type="submission" date="2024-08" db="UniProtKB">
        <authorList>
            <consortium name="EnsemblMetazoa"/>
        </authorList>
    </citation>
    <scope>IDENTIFICATION</scope>
</reference>
<sequence>MSTGSVTLLVLTLAALTIGEVEICFKTSLHYGGAQLSDNSEAILQKLDELFLETKSINYDVFNVNFSHPAITLEGTMTDGWILTSSPTWKLFSIVHPANIEIFNFTIANAFVNGSYDLDGYVGKNRLFDIYGKGNFMIELNNLSVAVVSSLSLNSSRLCFPMMVKVFVEDCESHFENFMNGDVDLDPLLNGVIQEIIPDAIRIIFREQVDVADPYIQSIINEIFDGKTISDLLINRGDYLNLVIK</sequence>
<name>A0AAR5QK86_DENPD</name>
<keyword evidence="1" id="KW-0732">Signal</keyword>
<dbReference type="AlphaFoldDB" id="A0AAR5QK86"/>
<keyword evidence="3" id="KW-1185">Reference proteome</keyword>
<reference evidence="3" key="1">
    <citation type="journal article" date="2013" name="Genome Biol.">
        <title>Draft genome of the mountain pine beetle, Dendroctonus ponderosae Hopkins, a major forest pest.</title>
        <authorList>
            <person name="Keeling C.I."/>
            <person name="Yuen M.M."/>
            <person name="Liao N.Y."/>
            <person name="Docking T.R."/>
            <person name="Chan S.K."/>
            <person name="Taylor G.A."/>
            <person name="Palmquist D.L."/>
            <person name="Jackman S.D."/>
            <person name="Nguyen A."/>
            <person name="Li M."/>
            <person name="Henderson H."/>
            <person name="Janes J.K."/>
            <person name="Zhao Y."/>
            <person name="Pandoh P."/>
            <person name="Moore R."/>
            <person name="Sperling F.A."/>
            <person name="Huber D.P."/>
            <person name="Birol I."/>
            <person name="Jones S.J."/>
            <person name="Bohlmann J."/>
        </authorList>
    </citation>
    <scope>NUCLEOTIDE SEQUENCE</scope>
</reference>
<evidence type="ECO:0008006" key="4">
    <source>
        <dbReference type="Google" id="ProtNLM"/>
    </source>
</evidence>
<dbReference type="Gene3D" id="3.15.10.30">
    <property type="entry name" value="Haemolymph juvenile hormone binding protein"/>
    <property type="match status" value="1"/>
</dbReference>
<dbReference type="PANTHER" id="PTHR11008">
    <property type="entry name" value="PROTEIN TAKEOUT-LIKE PROTEIN"/>
    <property type="match status" value="1"/>
</dbReference>
<dbReference type="EnsemblMetazoa" id="XM_019918084.1">
    <property type="protein sequence ID" value="XP_019773643.1"/>
    <property type="gene ID" value="LOC109546911"/>
</dbReference>
<proteinExistence type="predicted"/>
<dbReference type="Proteomes" id="UP000019118">
    <property type="component" value="Unassembled WGS sequence"/>
</dbReference>
<dbReference type="InterPro" id="IPR038606">
    <property type="entry name" value="To_sf"/>
</dbReference>
<accession>A0AAR5QK86</accession>
<evidence type="ECO:0000313" key="3">
    <source>
        <dbReference type="Proteomes" id="UP000019118"/>
    </source>
</evidence>
<feature type="chain" id="PRO_5043534975" description="Lipid-binding serum glycoprotein N-terminal domain-containing protein" evidence="1">
    <location>
        <begin position="20"/>
        <end position="245"/>
    </location>
</feature>
<dbReference type="GeneID" id="109546911"/>
<feature type="signal peptide" evidence="1">
    <location>
        <begin position="1"/>
        <end position="19"/>
    </location>
</feature>
<organism evidence="2 3">
    <name type="scientific">Dendroctonus ponderosae</name>
    <name type="common">Mountain pine beetle</name>
    <dbReference type="NCBI Taxonomy" id="77166"/>
    <lineage>
        <taxon>Eukaryota</taxon>
        <taxon>Metazoa</taxon>
        <taxon>Ecdysozoa</taxon>
        <taxon>Arthropoda</taxon>
        <taxon>Hexapoda</taxon>
        <taxon>Insecta</taxon>
        <taxon>Pterygota</taxon>
        <taxon>Neoptera</taxon>
        <taxon>Endopterygota</taxon>
        <taxon>Coleoptera</taxon>
        <taxon>Polyphaga</taxon>
        <taxon>Cucujiformia</taxon>
        <taxon>Curculionidae</taxon>
        <taxon>Scolytinae</taxon>
        <taxon>Dendroctonus</taxon>
    </lineage>
</organism>
<evidence type="ECO:0000256" key="1">
    <source>
        <dbReference type="SAM" id="SignalP"/>
    </source>
</evidence>
<dbReference type="InterPro" id="IPR010562">
    <property type="entry name" value="Haemolymph_juvenile_hormone-bd"/>
</dbReference>
<dbReference type="Pfam" id="PF06585">
    <property type="entry name" value="JHBP"/>
    <property type="match status" value="1"/>
</dbReference>
<protein>
    <recommendedName>
        <fullName evidence="4">Lipid-binding serum glycoprotein N-terminal domain-containing protein</fullName>
    </recommendedName>
</protein>
<evidence type="ECO:0000313" key="2">
    <source>
        <dbReference type="EnsemblMetazoa" id="XP_019773643.1"/>
    </source>
</evidence>